<sequence>MMIQIIITSNKKHNGNSIYWCYIIYCFQRAIENDIVPIRYICSSSVYLYIDCTRCVRVNRNIRRVRHVIGFRKHYKILTRKRNSNGKRNNIVVQAIDGKTLTPRKSTTYTTMTCVRDDVFAIAYIRLQQ</sequence>
<accession>A0A2S2PS41</accession>
<organism evidence="1">
    <name type="scientific">Schizaphis graminum</name>
    <name type="common">Green bug aphid</name>
    <dbReference type="NCBI Taxonomy" id="13262"/>
    <lineage>
        <taxon>Eukaryota</taxon>
        <taxon>Metazoa</taxon>
        <taxon>Ecdysozoa</taxon>
        <taxon>Arthropoda</taxon>
        <taxon>Hexapoda</taxon>
        <taxon>Insecta</taxon>
        <taxon>Pterygota</taxon>
        <taxon>Neoptera</taxon>
        <taxon>Paraneoptera</taxon>
        <taxon>Hemiptera</taxon>
        <taxon>Sternorrhyncha</taxon>
        <taxon>Aphidomorpha</taxon>
        <taxon>Aphidoidea</taxon>
        <taxon>Aphididae</taxon>
        <taxon>Aphidini</taxon>
        <taxon>Schizaphis</taxon>
    </lineage>
</organism>
<evidence type="ECO:0000313" key="1">
    <source>
        <dbReference type="EMBL" id="MBY32223.1"/>
    </source>
</evidence>
<protein>
    <submittedName>
        <fullName evidence="1">Uncharacterized protein</fullName>
    </submittedName>
</protein>
<reference evidence="1" key="1">
    <citation type="submission" date="2018-04" db="EMBL/GenBank/DDBJ databases">
        <title>Transcriptome of Schizaphis graminum biotype I.</title>
        <authorList>
            <person name="Scully E.D."/>
            <person name="Geib S.M."/>
            <person name="Palmer N.A."/>
            <person name="Koch K."/>
            <person name="Bradshaw J."/>
            <person name="Heng-Moss T."/>
            <person name="Sarath G."/>
        </authorList>
    </citation>
    <scope>NUCLEOTIDE SEQUENCE</scope>
</reference>
<name>A0A2S2PS41_SCHGA</name>
<dbReference type="EMBL" id="GGMR01019604">
    <property type="protein sequence ID" value="MBY32223.1"/>
    <property type="molecule type" value="Transcribed_RNA"/>
</dbReference>
<dbReference type="AlphaFoldDB" id="A0A2S2PS41"/>
<gene>
    <name evidence="1" type="ORF">g.90052</name>
</gene>
<proteinExistence type="predicted"/>